<dbReference type="PANTHER" id="PTHR16305:SF35">
    <property type="entry name" value="TRANSCRIPTIONAL ACTIVATOR DOMAIN"/>
    <property type="match status" value="1"/>
</dbReference>
<evidence type="ECO:0000313" key="5">
    <source>
        <dbReference type="EMBL" id="MDZ5660265.1"/>
    </source>
</evidence>
<feature type="region of interest" description="Disordered" evidence="3">
    <location>
        <begin position="1"/>
        <end position="22"/>
    </location>
</feature>
<dbReference type="InterPro" id="IPR011990">
    <property type="entry name" value="TPR-like_helical_dom_sf"/>
</dbReference>
<dbReference type="InterPro" id="IPR016032">
    <property type="entry name" value="Sig_transdc_resp-reg_C-effctor"/>
</dbReference>
<dbReference type="InterPro" id="IPR027417">
    <property type="entry name" value="P-loop_NTPase"/>
</dbReference>
<dbReference type="SUPFAM" id="SSF46894">
    <property type="entry name" value="C-terminal effector domain of the bipartite response regulators"/>
    <property type="match status" value="1"/>
</dbReference>
<dbReference type="Pfam" id="PF13191">
    <property type="entry name" value="AAA_16"/>
    <property type="match status" value="1"/>
</dbReference>
<dbReference type="CDD" id="cd06170">
    <property type="entry name" value="LuxR_C_like"/>
    <property type="match status" value="1"/>
</dbReference>
<dbReference type="PRINTS" id="PR00038">
    <property type="entry name" value="HTHLUXR"/>
</dbReference>
<gene>
    <name evidence="5" type="ORF">SFC79_00695</name>
</gene>
<name>A0ABU5K754_9ACTN</name>
<feature type="domain" description="HTH luxR-type" evidence="4">
    <location>
        <begin position="862"/>
        <end position="927"/>
    </location>
</feature>
<comment type="caution">
    <text evidence="5">The sequence shown here is derived from an EMBL/GenBank/DDBJ whole genome shotgun (WGS) entry which is preliminary data.</text>
</comment>
<dbReference type="Pfam" id="PF00196">
    <property type="entry name" value="GerE"/>
    <property type="match status" value="1"/>
</dbReference>
<reference evidence="5 6" key="1">
    <citation type="submission" date="2023-11" db="EMBL/GenBank/DDBJ databases">
        <title>Novel species in genus Nocardioides.</title>
        <authorList>
            <person name="Zhou H."/>
        </authorList>
    </citation>
    <scope>NUCLEOTIDE SEQUENCE [LARGE SCALE GENOMIC DNA]</scope>
    <source>
        <strain evidence="5 6">S-58</strain>
    </source>
</reference>
<dbReference type="Gene3D" id="1.10.10.10">
    <property type="entry name" value="Winged helix-like DNA-binding domain superfamily/Winged helix DNA-binding domain"/>
    <property type="match status" value="1"/>
</dbReference>
<dbReference type="SUPFAM" id="SSF48452">
    <property type="entry name" value="TPR-like"/>
    <property type="match status" value="1"/>
</dbReference>
<proteinExistence type="predicted"/>
<protein>
    <submittedName>
        <fullName evidence="5">AAA family ATPase</fullName>
    </submittedName>
</protein>
<dbReference type="PROSITE" id="PS50043">
    <property type="entry name" value="HTH_LUXR_2"/>
    <property type="match status" value="1"/>
</dbReference>
<dbReference type="SMART" id="SM00421">
    <property type="entry name" value="HTH_LUXR"/>
    <property type="match status" value="1"/>
</dbReference>
<keyword evidence="1" id="KW-0547">Nucleotide-binding</keyword>
<sequence length="931" mass="100030">MGQPAPRAPRPRAAPDESVPGGLVGREAELGALAAVLDRQPATTRALVLEGEPGVGKTSLWEHGLACARERGMRVLCARASESETGLPLAGVIDLLDEVGAEELAGIPSPQLQALEVALYRAEPGDQPPTDQVVALALLSALRALAVQQPLVVAVDDLQWLDPSSQAALAYASRRLTEDVTVLLSRRPGPRTPLERAFAEDRLEHLVVGTTSLGGTRQILARRLDLRLPHHLLRRVYDTTTGNPLFVLEVGRMMTTVDLDQIGEDLPVPDAVEDALGLRVADLDPVPARVLLALALDADLRVAHARALAGPDAVECAVAAGVVRADGERLRPAHPLLAEAARRSASSTEVRLLHRDLADVVADEQRRTLHLALAATEPDADLAERLDAAVDRAAARGATRLAVDLATHALRLTPDGVDDTARVMRLARLLHAAGEKQRLTHLLEPRAASLPEPADRVRAHILLTGGVVRDNGDIVLLLQRALDEAADDAGLRLRVLCHLAENEAVIEVRDVATADARATEAVAAAGELSRGAQRLALYTQAWTAVLRGRPVADLVDRFEGLMHEQVYLARTPFRVAGQQHVWRGELGLAAARFEAFRLLADDRAEPQPYALARLHLCELDLRAGAWDAAEERLDEWAASTDSSLLHWPMYERCRALLLAGRGDAAGARDWAERAVTEAETLGIRWDWLEATRALGVAALLDHHPDQAVTHLRTVWDHTLREGVLDPGTFPAAPDLVEALAEIGNVEEAGGVVRVLTEADRAQDHAWARLAAARGGATIALAGRWSDADADALAATATAYAGLGLAADAARTWLALGRAQRRARKWGSAADSLECSVAMFEAQGAPGWAAAARAELERVGARRPSAAGRLTTTERRVADLAVQGLANKEIARTLVVTVSTVEFHLRNAYTKLGIRSRMELAPRLQELDRIPT</sequence>
<dbReference type="SUPFAM" id="SSF52540">
    <property type="entry name" value="P-loop containing nucleoside triphosphate hydrolases"/>
    <property type="match status" value="1"/>
</dbReference>
<evidence type="ECO:0000256" key="2">
    <source>
        <dbReference type="ARBA" id="ARBA00022840"/>
    </source>
</evidence>
<evidence type="ECO:0000259" key="4">
    <source>
        <dbReference type="PROSITE" id="PS50043"/>
    </source>
</evidence>
<dbReference type="InterPro" id="IPR036388">
    <property type="entry name" value="WH-like_DNA-bd_sf"/>
</dbReference>
<dbReference type="Proteomes" id="UP001291999">
    <property type="component" value="Unassembled WGS sequence"/>
</dbReference>
<organism evidence="5 6">
    <name type="scientific">Nocardioides renjunii</name>
    <dbReference type="NCBI Taxonomy" id="3095075"/>
    <lineage>
        <taxon>Bacteria</taxon>
        <taxon>Bacillati</taxon>
        <taxon>Actinomycetota</taxon>
        <taxon>Actinomycetes</taxon>
        <taxon>Propionibacteriales</taxon>
        <taxon>Nocardioidaceae</taxon>
        <taxon>Nocardioides</taxon>
    </lineage>
</organism>
<dbReference type="Gene3D" id="3.40.50.300">
    <property type="entry name" value="P-loop containing nucleotide triphosphate hydrolases"/>
    <property type="match status" value="1"/>
</dbReference>
<keyword evidence="2" id="KW-0067">ATP-binding</keyword>
<dbReference type="EMBL" id="JAXQPW010000001">
    <property type="protein sequence ID" value="MDZ5660265.1"/>
    <property type="molecule type" value="Genomic_DNA"/>
</dbReference>
<dbReference type="InterPro" id="IPR041664">
    <property type="entry name" value="AAA_16"/>
</dbReference>
<evidence type="ECO:0000256" key="3">
    <source>
        <dbReference type="SAM" id="MobiDB-lite"/>
    </source>
</evidence>
<dbReference type="RefSeq" id="WP_322422860.1">
    <property type="nucleotide sequence ID" value="NZ_JAXQPW010000001.1"/>
</dbReference>
<dbReference type="PROSITE" id="PS00622">
    <property type="entry name" value="HTH_LUXR_1"/>
    <property type="match status" value="1"/>
</dbReference>
<accession>A0ABU5K754</accession>
<dbReference type="PANTHER" id="PTHR16305">
    <property type="entry name" value="TESTICULAR SOLUBLE ADENYLYL CYCLASE"/>
    <property type="match status" value="1"/>
</dbReference>
<dbReference type="InterPro" id="IPR000792">
    <property type="entry name" value="Tscrpt_reg_LuxR_C"/>
</dbReference>
<evidence type="ECO:0000256" key="1">
    <source>
        <dbReference type="ARBA" id="ARBA00022741"/>
    </source>
</evidence>
<evidence type="ECO:0000313" key="6">
    <source>
        <dbReference type="Proteomes" id="UP001291999"/>
    </source>
</evidence>
<keyword evidence="6" id="KW-1185">Reference proteome</keyword>